<organism evidence="12 13">
    <name type="scientific">Rhizoclosmatium globosum</name>
    <dbReference type="NCBI Taxonomy" id="329046"/>
    <lineage>
        <taxon>Eukaryota</taxon>
        <taxon>Fungi</taxon>
        <taxon>Fungi incertae sedis</taxon>
        <taxon>Chytridiomycota</taxon>
        <taxon>Chytridiomycota incertae sedis</taxon>
        <taxon>Chytridiomycetes</taxon>
        <taxon>Chytridiales</taxon>
        <taxon>Chytriomycetaceae</taxon>
        <taxon>Rhizoclosmatium</taxon>
    </lineage>
</organism>
<evidence type="ECO:0000256" key="6">
    <source>
        <dbReference type="ARBA" id="ARBA00023139"/>
    </source>
</evidence>
<comment type="domain">
    <text evidence="10">The DHHC domain is required for palmitoyltransferase activity.</text>
</comment>
<evidence type="ECO:0000256" key="4">
    <source>
        <dbReference type="ARBA" id="ARBA00022989"/>
    </source>
</evidence>
<evidence type="ECO:0000256" key="3">
    <source>
        <dbReference type="ARBA" id="ARBA00022692"/>
    </source>
</evidence>
<protein>
    <recommendedName>
        <fullName evidence="10">Palmitoyltransferase</fullName>
        <ecNumber evidence="10">2.3.1.225</ecNumber>
    </recommendedName>
</protein>
<evidence type="ECO:0000313" key="13">
    <source>
        <dbReference type="Proteomes" id="UP000193642"/>
    </source>
</evidence>
<keyword evidence="4 10" id="KW-1133">Transmembrane helix</keyword>
<dbReference type="Pfam" id="PF01529">
    <property type="entry name" value="DHHC"/>
    <property type="match status" value="1"/>
</dbReference>
<proteinExistence type="inferred from homology"/>
<dbReference type="GO" id="GO:0016020">
    <property type="term" value="C:membrane"/>
    <property type="evidence" value="ECO:0007669"/>
    <property type="project" value="UniProtKB-SubCell"/>
</dbReference>
<evidence type="ECO:0000256" key="5">
    <source>
        <dbReference type="ARBA" id="ARBA00023136"/>
    </source>
</evidence>
<evidence type="ECO:0000256" key="8">
    <source>
        <dbReference type="ARBA" id="ARBA00023315"/>
    </source>
</evidence>
<dbReference type="EC" id="2.3.1.225" evidence="10"/>
<name>A0A1Y2CHP2_9FUNG</name>
<dbReference type="GO" id="GO:0019706">
    <property type="term" value="F:protein-cysteine S-palmitoyltransferase activity"/>
    <property type="evidence" value="ECO:0007669"/>
    <property type="project" value="UniProtKB-EC"/>
</dbReference>
<comment type="subcellular location">
    <subcellularLocation>
        <location evidence="1">Membrane</location>
        <topology evidence="1">Multi-pass membrane protein</topology>
    </subcellularLocation>
</comment>
<evidence type="ECO:0000259" key="11">
    <source>
        <dbReference type="Pfam" id="PF01529"/>
    </source>
</evidence>
<feature type="domain" description="Palmitoyltransferase DHHC" evidence="11">
    <location>
        <begin position="59"/>
        <end position="181"/>
    </location>
</feature>
<evidence type="ECO:0000256" key="7">
    <source>
        <dbReference type="ARBA" id="ARBA00023288"/>
    </source>
</evidence>
<accession>A0A1Y2CHP2</accession>
<comment type="catalytic activity">
    <reaction evidence="9 10">
        <text>L-cysteinyl-[protein] + hexadecanoyl-CoA = S-hexadecanoyl-L-cysteinyl-[protein] + CoA</text>
        <dbReference type="Rhea" id="RHEA:36683"/>
        <dbReference type="Rhea" id="RHEA-COMP:10131"/>
        <dbReference type="Rhea" id="RHEA-COMP:11032"/>
        <dbReference type="ChEBI" id="CHEBI:29950"/>
        <dbReference type="ChEBI" id="CHEBI:57287"/>
        <dbReference type="ChEBI" id="CHEBI:57379"/>
        <dbReference type="ChEBI" id="CHEBI:74151"/>
        <dbReference type="EC" id="2.3.1.225"/>
    </reaction>
</comment>
<keyword evidence="7" id="KW-0449">Lipoprotein</keyword>
<dbReference type="Proteomes" id="UP000193642">
    <property type="component" value="Unassembled WGS sequence"/>
</dbReference>
<keyword evidence="5 10" id="KW-0472">Membrane</keyword>
<dbReference type="AlphaFoldDB" id="A0A1Y2CHP2"/>
<evidence type="ECO:0000313" key="12">
    <source>
        <dbReference type="EMBL" id="ORY46571.1"/>
    </source>
</evidence>
<reference evidence="12 13" key="1">
    <citation type="submission" date="2016-07" db="EMBL/GenBank/DDBJ databases">
        <title>Pervasive Adenine N6-methylation of Active Genes in Fungi.</title>
        <authorList>
            <consortium name="DOE Joint Genome Institute"/>
            <person name="Mondo S.J."/>
            <person name="Dannebaum R.O."/>
            <person name="Kuo R.C."/>
            <person name="Labutti K."/>
            <person name="Haridas S."/>
            <person name="Kuo A."/>
            <person name="Salamov A."/>
            <person name="Ahrendt S.R."/>
            <person name="Lipzen A."/>
            <person name="Sullivan W."/>
            <person name="Andreopoulos W.B."/>
            <person name="Clum A."/>
            <person name="Lindquist E."/>
            <person name="Daum C."/>
            <person name="Ramamoorthy G.K."/>
            <person name="Gryganskyi A."/>
            <person name="Culley D."/>
            <person name="Magnuson J.K."/>
            <person name="James T.Y."/>
            <person name="O'Malley M.A."/>
            <person name="Stajich J.E."/>
            <person name="Spatafora J.W."/>
            <person name="Visel A."/>
            <person name="Grigoriev I.V."/>
        </authorList>
    </citation>
    <scope>NUCLEOTIDE SEQUENCE [LARGE SCALE GENOMIC DNA]</scope>
    <source>
        <strain evidence="12 13">JEL800</strain>
    </source>
</reference>
<dbReference type="InterPro" id="IPR001594">
    <property type="entry name" value="Palmitoyltrfase_DHHC"/>
</dbReference>
<feature type="transmembrane region" description="Helical" evidence="10">
    <location>
        <begin position="137"/>
        <end position="164"/>
    </location>
</feature>
<feature type="non-terminal residue" evidence="12">
    <location>
        <position position="236"/>
    </location>
</feature>
<evidence type="ECO:0000256" key="2">
    <source>
        <dbReference type="ARBA" id="ARBA00022679"/>
    </source>
</evidence>
<evidence type="ECO:0000256" key="1">
    <source>
        <dbReference type="ARBA" id="ARBA00004141"/>
    </source>
</evidence>
<sequence>MAQLPPTTKIRTLSPLDPYNLAILSIWINYYLACTTPPGCIPHGYEGPSPKDGGGNSVKRYCRKCNAFKPPRTHHCSVCKTCVLRMDHHCPWLNNCVGFYNQGYFIRFISSVGFAASYCLGLYSYKNFDRFYSPPPNSLTLVVMILDAVVLFILVLTVGLLALWQLYYAASNTTTIEALENEKIDKLIKRGIIRSATQYPYDLGSSLANLKSMLGRNMLLWWIPFRQEGNGIEFPM</sequence>
<dbReference type="PANTHER" id="PTHR12246">
    <property type="entry name" value="PALMITOYLTRANSFERASE ZDHHC16"/>
    <property type="match status" value="1"/>
</dbReference>
<keyword evidence="6" id="KW-0564">Palmitate</keyword>
<dbReference type="OrthoDB" id="331948at2759"/>
<dbReference type="PROSITE" id="PS50216">
    <property type="entry name" value="DHHC"/>
    <property type="match status" value="1"/>
</dbReference>
<dbReference type="InterPro" id="IPR039859">
    <property type="entry name" value="PFA4/ZDH16/20/ERF2-like"/>
</dbReference>
<keyword evidence="2 10" id="KW-0808">Transferase</keyword>
<evidence type="ECO:0000256" key="10">
    <source>
        <dbReference type="RuleBase" id="RU079119"/>
    </source>
</evidence>
<evidence type="ECO:0000256" key="9">
    <source>
        <dbReference type="ARBA" id="ARBA00048048"/>
    </source>
</evidence>
<gene>
    <name evidence="12" type="ORF">BCR33DRAFT_678543</name>
</gene>
<comment type="similarity">
    <text evidence="10">Belongs to the DHHC palmitoyltransferase family.</text>
</comment>
<keyword evidence="13" id="KW-1185">Reference proteome</keyword>
<comment type="caution">
    <text evidence="12">The sequence shown here is derived from an EMBL/GenBank/DDBJ whole genome shotgun (WGS) entry which is preliminary data.</text>
</comment>
<feature type="transmembrane region" description="Helical" evidence="10">
    <location>
        <begin position="104"/>
        <end position="125"/>
    </location>
</feature>
<keyword evidence="3 10" id="KW-0812">Transmembrane</keyword>
<dbReference type="EMBL" id="MCGO01000016">
    <property type="protein sequence ID" value="ORY46571.1"/>
    <property type="molecule type" value="Genomic_DNA"/>
</dbReference>
<keyword evidence="8 10" id="KW-0012">Acyltransferase</keyword>